<dbReference type="Gene3D" id="3.40.50.720">
    <property type="entry name" value="NAD(P)-binding Rossmann-like Domain"/>
    <property type="match status" value="1"/>
</dbReference>
<evidence type="ECO:0000259" key="4">
    <source>
        <dbReference type="Pfam" id="PF03446"/>
    </source>
</evidence>
<evidence type="ECO:0000313" key="7">
    <source>
        <dbReference type="Proteomes" id="UP001354931"/>
    </source>
</evidence>
<dbReference type="Pfam" id="PF14833">
    <property type="entry name" value="NAD_binding_11"/>
    <property type="match status" value="1"/>
</dbReference>
<dbReference type="SUPFAM" id="SSF51735">
    <property type="entry name" value="NAD(P)-binding Rossmann-fold domains"/>
    <property type="match status" value="1"/>
</dbReference>
<dbReference type="Pfam" id="PF03446">
    <property type="entry name" value="NAD_binding_2"/>
    <property type="match status" value="1"/>
</dbReference>
<name>A0ABU6EWU0_9ACTN</name>
<feature type="domain" description="6-phosphogluconate dehydrogenase NADP-binding" evidence="4">
    <location>
        <begin position="5"/>
        <end position="162"/>
    </location>
</feature>
<dbReference type="PANTHER" id="PTHR43060:SF15">
    <property type="entry name" value="3-HYDROXYISOBUTYRATE DEHYDROGENASE-LIKE 1, MITOCHONDRIAL-RELATED"/>
    <property type="match status" value="1"/>
</dbReference>
<feature type="domain" description="3-hydroxyisobutyrate dehydrogenase-like NAD-binding" evidence="5">
    <location>
        <begin position="165"/>
        <end position="258"/>
    </location>
</feature>
<proteinExistence type="inferred from homology"/>
<dbReference type="EMBL" id="JAOZYC010000001">
    <property type="protein sequence ID" value="MEB8336216.1"/>
    <property type="molecule type" value="Genomic_DNA"/>
</dbReference>
<dbReference type="Gene3D" id="1.10.1040.10">
    <property type="entry name" value="N-(1-d-carboxylethyl)-l-norvaline Dehydrogenase, domain 2"/>
    <property type="match status" value="1"/>
</dbReference>
<dbReference type="InterPro" id="IPR006115">
    <property type="entry name" value="6PGDH_NADP-bd"/>
</dbReference>
<dbReference type="PANTHER" id="PTHR43060">
    <property type="entry name" value="3-HYDROXYISOBUTYRATE DEHYDROGENASE-LIKE 1, MITOCHONDRIAL-RELATED"/>
    <property type="match status" value="1"/>
</dbReference>
<evidence type="ECO:0000256" key="2">
    <source>
        <dbReference type="ARBA" id="ARBA00023002"/>
    </source>
</evidence>
<dbReference type="PROSITE" id="PS00895">
    <property type="entry name" value="3_HYDROXYISOBUT_DH"/>
    <property type="match status" value="1"/>
</dbReference>
<dbReference type="Proteomes" id="UP001354931">
    <property type="component" value="Unassembled WGS sequence"/>
</dbReference>
<dbReference type="InterPro" id="IPR036291">
    <property type="entry name" value="NAD(P)-bd_dom_sf"/>
</dbReference>
<protein>
    <submittedName>
        <fullName evidence="6">NAD(P)-dependent oxidoreductase</fullName>
    </submittedName>
</protein>
<reference evidence="6 7" key="1">
    <citation type="submission" date="2022-10" db="EMBL/GenBank/DDBJ databases">
        <authorList>
            <person name="Xie J."/>
            <person name="Shen N."/>
        </authorList>
    </citation>
    <scope>NUCLEOTIDE SEQUENCE [LARGE SCALE GENOMIC DNA]</scope>
    <source>
        <strain evidence="6 7">YIM65594</strain>
    </source>
</reference>
<keyword evidence="3" id="KW-0520">NAD</keyword>
<dbReference type="InterPro" id="IPR029154">
    <property type="entry name" value="HIBADH-like_NADP-bd"/>
</dbReference>
<keyword evidence="2" id="KW-0560">Oxidoreductase</keyword>
<dbReference type="InterPro" id="IPR015815">
    <property type="entry name" value="HIBADH-related"/>
</dbReference>
<dbReference type="PIRSF" id="PIRSF000103">
    <property type="entry name" value="HIBADH"/>
    <property type="match status" value="1"/>
</dbReference>
<dbReference type="SUPFAM" id="SSF48179">
    <property type="entry name" value="6-phosphogluconate dehydrogenase C-terminal domain-like"/>
    <property type="match status" value="1"/>
</dbReference>
<dbReference type="InterPro" id="IPR002204">
    <property type="entry name" value="3-OH-isobutyrate_DH-rel_CS"/>
</dbReference>
<comment type="caution">
    <text evidence="6">The sequence shown here is derived from an EMBL/GenBank/DDBJ whole genome shotgun (WGS) entry which is preliminary data.</text>
</comment>
<evidence type="ECO:0000313" key="6">
    <source>
        <dbReference type="EMBL" id="MEB8336216.1"/>
    </source>
</evidence>
<dbReference type="RefSeq" id="WP_326013802.1">
    <property type="nucleotide sequence ID" value="NZ_JAOZYC010000001.1"/>
</dbReference>
<evidence type="ECO:0000256" key="3">
    <source>
        <dbReference type="ARBA" id="ARBA00023027"/>
    </source>
</evidence>
<evidence type="ECO:0000259" key="5">
    <source>
        <dbReference type="Pfam" id="PF14833"/>
    </source>
</evidence>
<dbReference type="InterPro" id="IPR008927">
    <property type="entry name" value="6-PGluconate_DH-like_C_sf"/>
</dbReference>
<dbReference type="InterPro" id="IPR013328">
    <property type="entry name" value="6PGD_dom2"/>
</dbReference>
<sequence length="276" mass="27677">MTHAGFIGLGSQGAPMAQRILTAGLPLTLWARRPESLEPFAGTKAEVAATPAELAAACDVVGVCVVGDADVEDVVLGDAGVLAGLCPGAVLAVHSTVHPDTCRRLGALAAERGVQVVDAPVSGGGPAAAEGRLLVMAGGESEAVERCRPVFATYGDPIVHLGPLGAGQVTKLLNNTLFTATFGIAASALALGQRLGVEPERFAEVAGHGSAASFALGRLAASGCDPTRMGAVAGGLLGKDVRLMGSLVDGTDAETVLDQARVALERMGAPLVTDKE</sequence>
<accession>A0ABU6EWU0</accession>
<evidence type="ECO:0000256" key="1">
    <source>
        <dbReference type="ARBA" id="ARBA00009080"/>
    </source>
</evidence>
<comment type="similarity">
    <text evidence="1">Belongs to the HIBADH-related family.</text>
</comment>
<organism evidence="6 7">
    <name type="scientific">Streptomyces endophyticus</name>
    <dbReference type="NCBI Taxonomy" id="714166"/>
    <lineage>
        <taxon>Bacteria</taxon>
        <taxon>Bacillati</taxon>
        <taxon>Actinomycetota</taxon>
        <taxon>Actinomycetes</taxon>
        <taxon>Kitasatosporales</taxon>
        <taxon>Streptomycetaceae</taxon>
        <taxon>Streptomyces</taxon>
    </lineage>
</organism>
<gene>
    <name evidence="6" type="ORF">OKJ99_01600</name>
</gene>
<keyword evidence="7" id="KW-1185">Reference proteome</keyword>